<dbReference type="EMBL" id="DS989852">
    <property type="protein sequence ID" value="EDX74735.1"/>
    <property type="molecule type" value="Genomic_DNA"/>
</dbReference>
<dbReference type="Proteomes" id="UP000003835">
    <property type="component" value="Unassembled WGS sequence"/>
</dbReference>
<dbReference type="AlphaFoldDB" id="B4VTS5"/>
<evidence type="ECO:0000313" key="2">
    <source>
        <dbReference type="Proteomes" id="UP000003835"/>
    </source>
</evidence>
<protein>
    <submittedName>
        <fullName evidence="1">Uncharacterized protein</fullName>
    </submittedName>
</protein>
<proteinExistence type="predicted"/>
<dbReference type="HOGENOM" id="CLU_3268464_0_0_3"/>
<keyword evidence="2" id="KW-1185">Reference proteome</keyword>
<sequence>MLGVSPNPLPLSQLVCPLGKRLDRESYQDLMSGNNQICVPS</sequence>
<gene>
    <name evidence="1" type="ORF">MC7420_6213</name>
</gene>
<name>B4VTS5_9CYAN</name>
<accession>B4VTS5</accession>
<organism evidence="1 2">
    <name type="scientific">Coleofasciculus chthonoplastes PCC 7420</name>
    <dbReference type="NCBI Taxonomy" id="118168"/>
    <lineage>
        <taxon>Bacteria</taxon>
        <taxon>Bacillati</taxon>
        <taxon>Cyanobacteriota</taxon>
        <taxon>Cyanophyceae</taxon>
        <taxon>Coleofasciculales</taxon>
        <taxon>Coleofasciculaceae</taxon>
        <taxon>Coleofasciculus</taxon>
    </lineage>
</organism>
<reference evidence="1 2" key="1">
    <citation type="submission" date="2008-07" db="EMBL/GenBank/DDBJ databases">
        <authorList>
            <person name="Tandeau de Marsac N."/>
            <person name="Ferriera S."/>
            <person name="Johnson J."/>
            <person name="Kravitz S."/>
            <person name="Beeson K."/>
            <person name="Sutton G."/>
            <person name="Rogers Y.-H."/>
            <person name="Friedman R."/>
            <person name="Frazier M."/>
            <person name="Venter J.C."/>
        </authorList>
    </citation>
    <scope>NUCLEOTIDE SEQUENCE [LARGE SCALE GENOMIC DNA]</scope>
    <source>
        <strain evidence="1 2">PCC 7420</strain>
    </source>
</reference>
<evidence type="ECO:0000313" key="1">
    <source>
        <dbReference type="EMBL" id="EDX74735.1"/>
    </source>
</evidence>